<feature type="transmembrane region" description="Helical" evidence="13">
    <location>
        <begin position="356"/>
        <end position="375"/>
    </location>
</feature>
<feature type="transmembrane region" description="Helical" evidence="13">
    <location>
        <begin position="181"/>
        <end position="199"/>
    </location>
</feature>
<evidence type="ECO:0008006" key="15">
    <source>
        <dbReference type="Google" id="ProtNLM"/>
    </source>
</evidence>
<dbReference type="GO" id="GO:0015293">
    <property type="term" value="F:symporter activity"/>
    <property type="evidence" value="ECO:0007669"/>
    <property type="project" value="TreeGrafter"/>
</dbReference>
<evidence type="ECO:0000256" key="7">
    <source>
        <dbReference type="ARBA" id="ARBA00023053"/>
    </source>
</evidence>
<evidence type="ECO:0000256" key="9">
    <source>
        <dbReference type="ARBA" id="ARBA00023136"/>
    </source>
</evidence>
<evidence type="ECO:0000256" key="2">
    <source>
        <dbReference type="ARBA" id="ARBA00006434"/>
    </source>
</evidence>
<feature type="transmembrane region" description="Helical" evidence="13">
    <location>
        <begin position="410"/>
        <end position="429"/>
    </location>
</feature>
<evidence type="ECO:0000256" key="11">
    <source>
        <dbReference type="ARBA" id="ARBA00023201"/>
    </source>
</evidence>
<dbReference type="PANTHER" id="PTHR42985">
    <property type="entry name" value="SODIUM-COUPLED MONOCARBOXYLATE TRANSPORTER"/>
    <property type="match status" value="1"/>
</dbReference>
<dbReference type="EMBL" id="UINC01014000">
    <property type="protein sequence ID" value="SVA60034.1"/>
    <property type="molecule type" value="Genomic_DNA"/>
</dbReference>
<feature type="transmembrane region" description="Helical" evidence="13">
    <location>
        <begin position="267"/>
        <end position="292"/>
    </location>
</feature>
<proteinExistence type="inferred from homology"/>
<keyword evidence="4" id="KW-1003">Cell membrane</keyword>
<evidence type="ECO:0000256" key="1">
    <source>
        <dbReference type="ARBA" id="ARBA00004651"/>
    </source>
</evidence>
<keyword evidence="6 13" id="KW-1133">Transmembrane helix</keyword>
<dbReference type="GO" id="GO:0006814">
    <property type="term" value="P:sodium ion transport"/>
    <property type="evidence" value="ECO:0007669"/>
    <property type="project" value="UniProtKB-KW"/>
</dbReference>
<reference evidence="14" key="1">
    <citation type="submission" date="2018-05" db="EMBL/GenBank/DDBJ databases">
        <authorList>
            <person name="Lanie J.A."/>
            <person name="Ng W.-L."/>
            <person name="Kazmierczak K.M."/>
            <person name="Andrzejewski T.M."/>
            <person name="Davidsen T.M."/>
            <person name="Wayne K.J."/>
            <person name="Tettelin H."/>
            <person name="Glass J.I."/>
            <person name="Rusch D."/>
            <person name="Podicherti R."/>
            <person name="Tsui H.-C.T."/>
            <person name="Winkler M.E."/>
        </authorList>
    </citation>
    <scope>NUCLEOTIDE SEQUENCE</scope>
</reference>
<dbReference type="Gene3D" id="1.20.1730.10">
    <property type="entry name" value="Sodium/glucose cotransporter"/>
    <property type="match status" value="1"/>
</dbReference>
<dbReference type="PROSITE" id="PS00456">
    <property type="entry name" value="NA_SOLUT_SYMP_1"/>
    <property type="match status" value="1"/>
</dbReference>
<sequence length="463" mass="50823">MSSIDLMIVIVFLIFSAGIGIWLGRTNRTMSDYFLGGRDLSWPMVMLSIVATETSVLTFVSIPGLAYREDWRFLSLALGFIIGRVIVSFLLLGDYMQTGVISIYEFLGKIFGKIVQRTASGIFLITRVLADGVRFLATAVIIQVVTGWSLPMSLIIIGSTTAIYTLFGGLRSIVWVDSFQFGLYLFSGVIVVGTCLSHIDGQYFMIFSSLIKEGKTQIFHFTQITDPWMVGNAVFGGMFLSAASHGTDHMMVQRVLSTGNLRAARKALIGSGFLVFFQFLFFLLAGSLMYLYMDGINIQKDREFAFFITHHLPIGVRGVIIAGVLAAAMSTLSSSINALSSSTIMDWMQGTDSLKLARIISGFWAIILITVAMIIDESDEAIVMVGLQIASVTYGGLLGLFILAKLKVRFYHVSVIIGLIAGMSAAILIKFNDLPWVWMIPVSSAMVVGVTIITDLFIDHEKI</sequence>
<keyword evidence="7" id="KW-0915">Sodium</keyword>
<feature type="transmembrane region" description="Helical" evidence="13">
    <location>
        <begin position="148"/>
        <end position="169"/>
    </location>
</feature>
<comment type="similarity">
    <text evidence="2">Belongs to the sodium:solute symporter (SSF) (TC 2.A.21) family.</text>
</comment>
<accession>A0A381X5K8</accession>
<dbReference type="InterPro" id="IPR038377">
    <property type="entry name" value="Na/Glc_symporter_sf"/>
</dbReference>
<dbReference type="InterPro" id="IPR051163">
    <property type="entry name" value="Sodium:Solute_Symporter_SSF"/>
</dbReference>
<dbReference type="InterPro" id="IPR018212">
    <property type="entry name" value="Na/solute_symporter_CS"/>
</dbReference>
<feature type="transmembrane region" description="Helical" evidence="13">
    <location>
        <begin position="73"/>
        <end position="92"/>
    </location>
</feature>
<comment type="catalytic activity">
    <reaction evidence="12">
        <text>iodide(out) + 2 Na(+)(out) = iodide(in) + 2 Na(+)(in)</text>
        <dbReference type="Rhea" id="RHEA:71207"/>
        <dbReference type="ChEBI" id="CHEBI:16382"/>
        <dbReference type="ChEBI" id="CHEBI:29101"/>
    </reaction>
</comment>
<dbReference type="AlphaFoldDB" id="A0A381X5K8"/>
<gene>
    <name evidence="14" type="ORF">METZ01_LOCUS112888</name>
</gene>
<keyword evidence="11" id="KW-0739">Sodium transport</keyword>
<feature type="transmembrane region" description="Helical" evidence="13">
    <location>
        <begin position="312"/>
        <end position="336"/>
    </location>
</feature>
<organism evidence="14">
    <name type="scientific">marine metagenome</name>
    <dbReference type="NCBI Taxonomy" id="408172"/>
    <lineage>
        <taxon>unclassified sequences</taxon>
        <taxon>metagenomes</taxon>
        <taxon>ecological metagenomes</taxon>
    </lineage>
</organism>
<dbReference type="Pfam" id="PF00474">
    <property type="entry name" value="SSF"/>
    <property type="match status" value="1"/>
</dbReference>
<evidence type="ECO:0000256" key="5">
    <source>
        <dbReference type="ARBA" id="ARBA00022692"/>
    </source>
</evidence>
<evidence type="ECO:0000256" key="8">
    <source>
        <dbReference type="ARBA" id="ARBA00023065"/>
    </source>
</evidence>
<evidence type="ECO:0000313" key="14">
    <source>
        <dbReference type="EMBL" id="SVA60034.1"/>
    </source>
</evidence>
<protein>
    <recommendedName>
        <fullName evidence="15">Sodium:solute symporter</fullName>
    </recommendedName>
</protein>
<evidence type="ECO:0000256" key="4">
    <source>
        <dbReference type="ARBA" id="ARBA00022475"/>
    </source>
</evidence>
<evidence type="ECO:0000256" key="13">
    <source>
        <dbReference type="SAM" id="Phobius"/>
    </source>
</evidence>
<evidence type="ECO:0000256" key="10">
    <source>
        <dbReference type="ARBA" id="ARBA00023180"/>
    </source>
</evidence>
<keyword evidence="8" id="KW-0406">Ion transport</keyword>
<comment type="subcellular location">
    <subcellularLocation>
        <location evidence="1">Cell membrane</location>
        <topology evidence="1">Multi-pass membrane protein</topology>
    </subcellularLocation>
</comment>
<name>A0A381X5K8_9ZZZZ</name>
<evidence type="ECO:0000256" key="3">
    <source>
        <dbReference type="ARBA" id="ARBA00022448"/>
    </source>
</evidence>
<evidence type="ECO:0000256" key="12">
    <source>
        <dbReference type="ARBA" id="ARBA00036099"/>
    </source>
</evidence>
<dbReference type="PROSITE" id="PS50283">
    <property type="entry name" value="NA_SOLUT_SYMP_3"/>
    <property type="match status" value="1"/>
</dbReference>
<dbReference type="InterPro" id="IPR001734">
    <property type="entry name" value="Na/solute_symporter"/>
</dbReference>
<feature type="transmembrane region" description="Helical" evidence="13">
    <location>
        <begin position="45"/>
        <end position="67"/>
    </location>
</feature>
<keyword evidence="10" id="KW-0325">Glycoprotein</keyword>
<dbReference type="GO" id="GO:0005886">
    <property type="term" value="C:plasma membrane"/>
    <property type="evidence" value="ECO:0007669"/>
    <property type="project" value="UniProtKB-SubCell"/>
</dbReference>
<feature type="transmembrane region" description="Helical" evidence="13">
    <location>
        <begin position="435"/>
        <end position="458"/>
    </location>
</feature>
<feature type="transmembrane region" description="Helical" evidence="13">
    <location>
        <begin position="228"/>
        <end position="246"/>
    </location>
</feature>
<dbReference type="GO" id="GO:0098660">
    <property type="term" value="P:inorganic ion transmembrane transport"/>
    <property type="evidence" value="ECO:0007669"/>
    <property type="project" value="UniProtKB-ARBA"/>
</dbReference>
<keyword evidence="9 13" id="KW-0472">Membrane</keyword>
<keyword evidence="5 13" id="KW-0812">Transmembrane</keyword>
<dbReference type="GO" id="GO:0015075">
    <property type="term" value="F:monoatomic ion transmembrane transporter activity"/>
    <property type="evidence" value="ECO:0007669"/>
    <property type="project" value="UniProtKB-ARBA"/>
</dbReference>
<feature type="transmembrane region" description="Helical" evidence="13">
    <location>
        <begin position="6"/>
        <end position="24"/>
    </location>
</feature>
<keyword evidence="3" id="KW-0813">Transport</keyword>
<evidence type="ECO:0000256" key="6">
    <source>
        <dbReference type="ARBA" id="ARBA00022989"/>
    </source>
</evidence>
<dbReference type="PANTHER" id="PTHR42985:SF47">
    <property type="entry name" value="INTEGRAL MEMBRANE TRANSPORT PROTEIN"/>
    <property type="match status" value="1"/>
</dbReference>
<feature type="transmembrane region" description="Helical" evidence="13">
    <location>
        <begin position="381"/>
        <end position="403"/>
    </location>
</feature>